<accession>A0A9W4UPV7</accession>
<evidence type="ECO:0000313" key="2">
    <source>
        <dbReference type="EMBL" id="CAI6340748.1"/>
    </source>
</evidence>
<evidence type="ECO:0000313" key="3">
    <source>
        <dbReference type="Proteomes" id="UP001152607"/>
    </source>
</evidence>
<name>A0A9W4UPV7_9PLEO</name>
<keyword evidence="1" id="KW-0812">Transmembrane</keyword>
<keyword evidence="3" id="KW-1185">Reference proteome</keyword>
<keyword evidence="1" id="KW-0472">Membrane</keyword>
<proteinExistence type="predicted"/>
<keyword evidence="1" id="KW-1133">Transmembrane helix</keyword>
<reference evidence="2" key="1">
    <citation type="submission" date="2023-01" db="EMBL/GenBank/DDBJ databases">
        <authorList>
            <person name="Van Ghelder C."/>
            <person name="Rancurel C."/>
        </authorList>
    </citation>
    <scope>NUCLEOTIDE SEQUENCE</scope>
    <source>
        <strain evidence="2">CNCM I-4278</strain>
    </source>
</reference>
<dbReference type="EMBL" id="CAOQHR010000011">
    <property type="protein sequence ID" value="CAI6340748.1"/>
    <property type="molecule type" value="Genomic_DNA"/>
</dbReference>
<organism evidence="2 3">
    <name type="scientific">Periconia digitata</name>
    <dbReference type="NCBI Taxonomy" id="1303443"/>
    <lineage>
        <taxon>Eukaryota</taxon>
        <taxon>Fungi</taxon>
        <taxon>Dikarya</taxon>
        <taxon>Ascomycota</taxon>
        <taxon>Pezizomycotina</taxon>
        <taxon>Dothideomycetes</taxon>
        <taxon>Pleosporomycetidae</taxon>
        <taxon>Pleosporales</taxon>
        <taxon>Massarineae</taxon>
        <taxon>Periconiaceae</taxon>
        <taxon>Periconia</taxon>
    </lineage>
</organism>
<evidence type="ECO:0000256" key="1">
    <source>
        <dbReference type="SAM" id="Phobius"/>
    </source>
</evidence>
<comment type="caution">
    <text evidence="2">The sequence shown here is derived from an EMBL/GenBank/DDBJ whole genome shotgun (WGS) entry which is preliminary data.</text>
</comment>
<dbReference type="AlphaFoldDB" id="A0A9W4UPV7"/>
<dbReference type="Proteomes" id="UP001152607">
    <property type="component" value="Unassembled WGS sequence"/>
</dbReference>
<feature type="transmembrane region" description="Helical" evidence="1">
    <location>
        <begin position="30"/>
        <end position="54"/>
    </location>
</feature>
<sequence length="59" mass="6773">MPALPLDVRDTIQISPRFAMSSMLPTSDPVTTAVMVSIITTIMMFILIFIVKWLKRRFM</sequence>
<protein>
    <submittedName>
        <fullName evidence="2">Uncharacterized protein</fullName>
    </submittedName>
</protein>
<gene>
    <name evidence="2" type="ORF">PDIGIT_LOCUS13932</name>
</gene>